<feature type="compositionally biased region" description="Basic residues" evidence="1">
    <location>
        <begin position="427"/>
        <end position="441"/>
    </location>
</feature>
<feature type="compositionally biased region" description="Polar residues" evidence="1">
    <location>
        <begin position="328"/>
        <end position="338"/>
    </location>
</feature>
<dbReference type="PANTHER" id="PTHR15137">
    <property type="entry name" value="TRANSCRIPTION INITIATION FACTOR TFIID"/>
    <property type="match status" value="1"/>
</dbReference>
<keyword evidence="2" id="KW-0396">Initiation factor</keyword>
<evidence type="ECO:0000313" key="2">
    <source>
        <dbReference type="EMBL" id="KAG1358724.1"/>
    </source>
</evidence>
<protein>
    <submittedName>
        <fullName evidence="2">Putative transcription initiation factor TFIID subunit 2</fullName>
    </submittedName>
</protein>
<dbReference type="GO" id="GO:0003743">
    <property type="term" value="F:translation initiation factor activity"/>
    <property type="evidence" value="ECO:0007669"/>
    <property type="project" value="UniProtKB-KW"/>
</dbReference>
<dbReference type="GO" id="GO:0016251">
    <property type="term" value="F:RNA polymerase II general transcription initiation factor activity"/>
    <property type="evidence" value="ECO:0007669"/>
    <property type="project" value="TreeGrafter"/>
</dbReference>
<dbReference type="GO" id="GO:0005669">
    <property type="term" value="C:transcription factor TFIID complex"/>
    <property type="evidence" value="ECO:0007669"/>
    <property type="project" value="InterPro"/>
</dbReference>
<organism evidence="2 3">
    <name type="scientific">Cocos nucifera</name>
    <name type="common">Coconut palm</name>
    <dbReference type="NCBI Taxonomy" id="13894"/>
    <lineage>
        <taxon>Eukaryota</taxon>
        <taxon>Viridiplantae</taxon>
        <taxon>Streptophyta</taxon>
        <taxon>Embryophyta</taxon>
        <taxon>Tracheophyta</taxon>
        <taxon>Spermatophyta</taxon>
        <taxon>Magnoliopsida</taxon>
        <taxon>Liliopsida</taxon>
        <taxon>Arecaceae</taxon>
        <taxon>Arecoideae</taxon>
        <taxon>Cocoseae</taxon>
        <taxon>Attaleinae</taxon>
        <taxon>Cocos</taxon>
    </lineage>
</organism>
<dbReference type="GO" id="GO:0003682">
    <property type="term" value="F:chromatin binding"/>
    <property type="evidence" value="ECO:0007669"/>
    <property type="project" value="TreeGrafter"/>
</dbReference>
<proteinExistence type="predicted"/>
<reference evidence="2" key="2">
    <citation type="submission" date="2019-07" db="EMBL/GenBank/DDBJ databases">
        <authorList>
            <person name="Yang Y."/>
            <person name="Bocs S."/>
            <person name="Baudouin L."/>
        </authorList>
    </citation>
    <scope>NUCLEOTIDE SEQUENCE</scope>
    <source>
        <tissue evidence="2">Spear leaf of Hainan Tall coconut</tissue>
    </source>
</reference>
<dbReference type="AlphaFoldDB" id="A0A8K0N5X8"/>
<dbReference type="OrthoDB" id="308861at2759"/>
<comment type="caution">
    <text evidence="2">The sequence shown here is derived from an EMBL/GenBank/DDBJ whole genome shotgun (WGS) entry which is preliminary data.</text>
</comment>
<name>A0A8K0N5X8_COCNU</name>
<dbReference type="PANTHER" id="PTHR15137:SF9">
    <property type="entry name" value="TRANSCRIPTION INITIATION FACTOR TFIID SUBUNIT 2"/>
    <property type="match status" value="1"/>
</dbReference>
<dbReference type="GO" id="GO:0006367">
    <property type="term" value="P:transcription initiation at RNA polymerase II promoter"/>
    <property type="evidence" value="ECO:0007669"/>
    <property type="project" value="TreeGrafter"/>
</dbReference>
<keyword evidence="2" id="KW-0648">Protein biosynthesis</keyword>
<evidence type="ECO:0000313" key="3">
    <source>
        <dbReference type="Proteomes" id="UP000797356"/>
    </source>
</evidence>
<reference evidence="2" key="1">
    <citation type="journal article" date="2017" name="Gigascience">
        <title>The genome draft of coconut (Cocos nucifera).</title>
        <authorList>
            <person name="Xiao Y."/>
            <person name="Xu P."/>
            <person name="Fan H."/>
            <person name="Baudouin L."/>
            <person name="Xia W."/>
            <person name="Bocs S."/>
            <person name="Xu J."/>
            <person name="Li Q."/>
            <person name="Guo A."/>
            <person name="Zhou L."/>
            <person name="Li J."/>
            <person name="Wu Y."/>
            <person name="Ma Z."/>
            <person name="Armero A."/>
            <person name="Issali A.E."/>
            <person name="Liu N."/>
            <person name="Peng M."/>
            <person name="Yang Y."/>
        </authorList>
    </citation>
    <scope>NUCLEOTIDE SEQUENCE</scope>
    <source>
        <tissue evidence="2">Spear leaf of Hainan Tall coconut</tissue>
    </source>
</reference>
<dbReference type="Proteomes" id="UP000797356">
    <property type="component" value="Chromosome 8"/>
</dbReference>
<feature type="region of interest" description="Disordered" evidence="1">
    <location>
        <begin position="394"/>
        <end position="530"/>
    </location>
</feature>
<feature type="region of interest" description="Disordered" evidence="1">
    <location>
        <begin position="301"/>
        <end position="347"/>
    </location>
</feature>
<keyword evidence="3" id="KW-1185">Reference proteome</keyword>
<accession>A0A8K0N5X8</accession>
<dbReference type="GO" id="GO:0000976">
    <property type="term" value="F:transcription cis-regulatory region binding"/>
    <property type="evidence" value="ECO:0007669"/>
    <property type="project" value="TreeGrafter"/>
</dbReference>
<dbReference type="InterPro" id="IPR037813">
    <property type="entry name" value="TAF2"/>
</dbReference>
<feature type="compositionally biased region" description="Basic and acidic residues" evidence="1">
    <location>
        <begin position="442"/>
        <end position="456"/>
    </location>
</feature>
<dbReference type="EMBL" id="CM017879">
    <property type="protein sequence ID" value="KAG1358724.1"/>
    <property type="molecule type" value="Genomic_DNA"/>
</dbReference>
<gene>
    <name evidence="2" type="ORF">COCNU_08G001700</name>
</gene>
<sequence length="544" mass="60555">MGLKPCTLAHQFASSQIGMMQLMDGGVLLSSLLKRVDRLLQFDSYNGILTISCIRTLAQIALKMSTSIPLDRVRELIKPFRNIMRTSWKVRMEASRILLDLEFYCKGLDAALCLFMKFLEEEPSFRGQSKLALHVMHLCQVNVESQIDSDIACPTLVALLHLLASRKAFNNVFLRQHLFCILQVVVGRSPTLYGVPKVIVHPEVAAETCTEQRTRPAPLKLKISRPQEPLMDTSLPDALPIAESAEDANPVSNVLPIAETAKEADAVSNCSERKNVVKIRVKQPASSSKADDVDHRMDLSRGAQNEAELGPCSSVSVDAPMRGANEPLNVSNQNNEEVYSSHDHESRMTASIGSAKLVSKDEIGKELQCTADSRSDVLSKDQLSPVVNVSDGEAVAQKTSSLQTFPIGRHDGDGTLLPMDDQEAKERRKKDKKDKEKKRKREDKANKKDDPQYAERKRLKKEKKRMEKELAKMQKGEERTRHDLRNVAKPLESQAAPAIGESKAEQSVEPHVSVSRETSENTQSSLAPKVRIKIKSRALETSNH</sequence>
<feature type="compositionally biased region" description="Basic and acidic residues" evidence="1">
    <location>
        <begin position="464"/>
        <end position="486"/>
    </location>
</feature>
<evidence type="ECO:0000256" key="1">
    <source>
        <dbReference type="SAM" id="MobiDB-lite"/>
    </source>
</evidence>